<protein>
    <recommendedName>
        <fullName evidence="1">BTB domain-containing protein</fullName>
    </recommendedName>
</protein>
<dbReference type="EMBL" id="QZAR01000085">
    <property type="protein sequence ID" value="THW89275.1"/>
    <property type="molecule type" value="Genomic_DNA"/>
</dbReference>
<name>A0A4S9B8P6_AURPU</name>
<evidence type="ECO:0000259" key="1">
    <source>
        <dbReference type="PROSITE" id="PS50097"/>
    </source>
</evidence>
<dbReference type="CDD" id="cd18186">
    <property type="entry name" value="BTB_POZ_ZBTB_KLHL-like"/>
    <property type="match status" value="1"/>
</dbReference>
<dbReference type="SUPFAM" id="SSF54695">
    <property type="entry name" value="POZ domain"/>
    <property type="match status" value="2"/>
</dbReference>
<dbReference type="PROSITE" id="PS50097">
    <property type="entry name" value="BTB"/>
    <property type="match status" value="2"/>
</dbReference>
<accession>A0A4S9B8P6</accession>
<dbReference type="SMART" id="SM00225">
    <property type="entry name" value="BTB"/>
    <property type="match status" value="2"/>
</dbReference>
<sequence>MASAEDFTARFYDDGTKWSDIIIKYGDYQIHAHKAILAQQSGYFLRAFSSSLPVSSSLIIDLGDDDDPELLEWILQYLYCHGTAYAYFLDSKNSATPISMEQLVNLYELADKYDIVWLRNRIDLAFCKSGSLDLLEDSGQHSAFVDCIAKVCGPHSHQAADRALQRTVMRLCQQNCQTLFRDQKFLKLYSEGKLFDAEQATKLGMFLGKQLFATDDTDSLYDGESETLSIRSFVANAREKFSLFNNVRFSDLTITLGDGQKIFSHKVILASDSTYFQDMFERFPSMDNIDLSAEENSAAAIAYVKDFYTGDGSSDAGCSMSCYADMHMLAKKHGREDFAAYYQERFYDILTEEDPFDDKYIANLTKYRGPHNFKYSESSLPEMVFEQVLNRVQFSQWRCEYPPESFGTGLGEGTIFNAKFAGRFAKEMFSSFVEELQLNHG</sequence>
<comment type="caution">
    <text evidence="2">The sequence shown here is derived from an EMBL/GenBank/DDBJ whole genome shotgun (WGS) entry which is preliminary data.</text>
</comment>
<dbReference type="AlphaFoldDB" id="A0A4S9B8P6"/>
<feature type="domain" description="BTB" evidence="1">
    <location>
        <begin position="19"/>
        <end position="79"/>
    </location>
</feature>
<feature type="domain" description="BTB" evidence="1">
    <location>
        <begin position="250"/>
        <end position="316"/>
    </location>
</feature>
<dbReference type="Proteomes" id="UP000304928">
    <property type="component" value="Unassembled WGS sequence"/>
</dbReference>
<dbReference type="Pfam" id="PF00651">
    <property type="entry name" value="BTB"/>
    <property type="match status" value="2"/>
</dbReference>
<reference evidence="2 3" key="1">
    <citation type="submission" date="2018-10" db="EMBL/GenBank/DDBJ databases">
        <title>Fifty Aureobasidium pullulans genomes reveal a recombining polyextremotolerant generalist.</title>
        <authorList>
            <person name="Gostincar C."/>
            <person name="Turk M."/>
            <person name="Zajc J."/>
            <person name="Gunde-Cimerman N."/>
        </authorList>
    </citation>
    <scope>NUCLEOTIDE SEQUENCE [LARGE SCALE GENOMIC DNA]</scope>
    <source>
        <strain evidence="2 3">EXF-10507</strain>
    </source>
</reference>
<organism evidence="2 3">
    <name type="scientific">Aureobasidium pullulans</name>
    <name type="common">Black yeast</name>
    <name type="synonym">Pullularia pullulans</name>
    <dbReference type="NCBI Taxonomy" id="5580"/>
    <lineage>
        <taxon>Eukaryota</taxon>
        <taxon>Fungi</taxon>
        <taxon>Dikarya</taxon>
        <taxon>Ascomycota</taxon>
        <taxon>Pezizomycotina</taxon>
        <taxon>Dothideomycetes</taxon>
        <taxon>Dothideomycetidae</taxon>
        <taxon>Dothideales</taxon>
        <taxon>Saccotheciaceae</taxon>
        <taxon>Aureobasidium</taxon>
    </lineage>
</organism>
<dbReference type="InterPro" id="IPR011333">
    <property type="entry name" value="SKP1/BTB/POZ_sf"/>
</dbReference>
<evidence type="ECO:0000313" key="3">
    <source>
        <dbReference type="Proteomes" id="UP000304928"/>
    </source>
</evidence>
<evidence type="ECO:0000313" key="2">
    <source>
        <dbReference type="EMBL" id="THW89275.1"/>
    </source>
</evidence>
<gene>
    <name evidence="2" type="ORF">D6D15_05372</name>
</gene>
<dbReference type="PANTHER" id="PTHR24413">
    <property type="entry name" value="SPECKLE-TYPE POZ PROTEIN"/>
    <property type="match status" value="1"/>
</dbReference>
<dbReference type="Gene3D" id="3.30.710.10">
    <property type="entry name" value="Potassium Channel Kv1.1, Chain A"/>
    <property type="match status" value="2"/>
</dbReference>
<dbReference type="InterPro" id="IPR000210">
    <property type="entry name" value="BTB/POZ_dom"/>
</dbReference>
<proteinExistence type="predicted"/>